<protein>
    <submittedName>
        <fullName evidence="1">Uncharacterized protein</fullName>
    </submittedName>
</protein>
<proteinExistence type="predicted"/>
<dbReference type="RefSeq" id="WP_255026077.1">
    <property type="nucleotide sequence ID" value="NZ_JANDHW010000003.1"/>
</dbReference>
<gene>
    <name evidence="1" type="ORF">NMU02_04465</name>
</gene>
<name>A0ABT1MFC6_9BACT</name>
<dbReference type="Proteomes" id="UP001205603">
    <property type="component" value="Unassembled WGS sequence"/>
</dbReference>
<evidence type="ECO:0000313" key="2">
    <source>
        <dbReference type="Proteomes" id="UP001205603"/>
    </source>
</evidence>
<reference evidence="1 2" key="1">
    <citation type="submission" date="2022-07" db="EMBL/GenBank/DDBJ databases">
        <title>Fecal culturing of patients with breast cancer.</title>
        <authorList>
            <person name="Teng N.M.Y."/>
            <person name="Kiu R."/>
            <person name="Evans R."/>
            <person name="Baker D.J."/>
            <person name="Zenner C."/>
            <person name="Robinson S.D."/>
            <person name="Hall L.J."/>
        </authorList>
    </citation>
    <scope>NUCLEOTIDE SEQUENCE [LARGE SCALE GENOMIC DNA]</scope>
    <source>
        <strain evidence="1 2">LH1063</strain>
    </source>
</reference>
<keyword evidence="2" id="KW-1185">Reference proteome</keyword>
<evidence type="ECO:0000313" key="1">
    <source>
        <dbReference type="EMBL" id="MCP9611342.1"/>
    </source>
</evidence>
<accession>A0ABT1MFC6</accession>
<sequence length="177" mass="19993">MEKQFFMVYAEGQGAPTYKHENEQAASKEAERLAEKLGVNTTVLQAVKTVAPKDITKRVKTYADACAVLGIEPMNETVLAKLGFTKDEITYRKLKTIAEALNEGWRPDWANSNEYKYWPWFVYNPAHAGFSFASTNFAASATTAYIGSQLCYKTRELATYAGRQFEGLYNDFLLIKK</sequence>
<organism evidence="1 2">
    <name type="scientific">Coprobacter tertius</name>
    <dbReference type="NCBI Taxonomy" id="2944915"/>
    <lineage>
        <taxon>Bacteria</taxon>
        <taxon>Pseudomonadati</taxon>
        <taxon>Bacteroidota</taxon>
        <taxon>Bacteroidia</taxon>
        <taxon>Bacteroidales</taxon>
        <taxon>Barnesiellaceae</taxon>
        <taxon>Coprobacter</taxon>
    </lineage>
</organism>
<comment type="caution">
    <text evidence="1">The sequence shown here is derived from an EMBL/GenBank/DDBJ whole genome shotgun (WGS) entry which is preliminary data.</text>
</comment>
<dbReference type="EMBL" id="JANDHW010000003">
    <property type="protein sequence ID" value="MCP9611342.1"/>
    <property type="molecule type" value="Genomic_DNA"/>
</dbReference>